<proteinExistence type="predicted"/>
<dbReference type="InterPro" id="IPR005368">
    <property type="entry name" value="UPF0175"/>
</dbReference>
<protein>
    <submittedName>
        <fullName evidence="1">UPF0175 family protein</fullName>
    </submittedName>
</protein>
<gene>
    <name evidence="1" type="ORF">QWZ15_16685</name>
</gene>
<keyword evidence="2" id="KW-1185">Reference proteome</keyword>
<dbReference type="RefSeq" id="WP_163387511.1">
    <property type="nucleotide sequence ID" value="NZ_JAUFQS010000030.1"/>
</dbReference>
<dbReference type="Pfam" id="PF03683">
    <property type="entry name" value="UPF0175"/>
    <property type="match status" value="1"/>
</dbReference>
<dbReference type="Proteomes" id="UP001236663">
    <property type="component" value="Unassembled WGS sequence"/>
</dbReference>
<organism evidence="1 2">
    <name type="scientific">Cyclobacterium jeungdonense</name>
    <dbReference type="NCBI Taxonomy" id="708087"/>
    <lineage>
        <taxon>Bacteria</taxon>
        <taxon>Pseudomonadati</taxon>
        <taxon>Bacteroidota</taxon>
        <taxon>Cytophagia</taxon>
        <taxon>Cytophagales</taxon>
        <taxon>Cyclobacteriaceae</taxon>
        <taxon>Cyclobacterium</taxon>
    </lineage>
</organism>
<evidence type="ECO:0000313" key="1">
    <source>
        <dbReference type="EMBL" id="MDN3689471.1"/>
    </source>
</evidence>
<sequence>MKHLTLTIPDHLDLDERETKRFLAAKMYESGKLSLGQAAELAGLSKVAFSEILADYEVSLINYPPSDIPKDAAQF</sequence>
<comment type="caution">
    <text evidence="1">The sequence shown here is derived from an EMBL/GenBank/DDBJ whole genome shotgun (WGS) entry which is preliminary data.</text>
</comment>
<dbReference type="EMBL" id="JAUFQS010000030">
    <property type="protein sequence ID" value="MDN3689471.1"/>
    <property type="molecule type" value="Genomic_DNA"/>
</dbReference>
<evidence type="ECO:0000313" key="2">
    <source>
        <dbReference type="Proteomes" id="UP001236663"/>
    </source>
</evidence>
<reference evidence="2" key="1">
    <citation type="journal article" date="2019" name="Int. J. Syst. Evol. Microbiol.">
        <title>The Global Catalogue of Microorganisms (GCM) 10K type strain sequencing project: providing services to taxonomists for standard genome sequencing and annotation.</title>
        <authorList>
            <consortium name="The Broad Institute Genomics Platform"/>
            <consortium name="The Broad Institute Genome Sequencing Center for Infectious Disease"/>
            <person name="Wu L."/>
            <person name="Ma J."/>
        </authorList>
    </citation>
    <scope>NUCLEOTIDE SEQUENCE [LARGE SCALE GENOMIC DNA]</scope>
    <source>
        <strain evidence="2">CECT 7706</strain>
    </source>
</reference>
<name>A0ABT8CAD9_9BACT</name>
<accession>A0ABT8CAD9</accession>